<proteinExistence type="predicted"/>
<dbReference type="CDD" id="cd00833">
    <property type="entry name" value="PKS"/>
    <property type="match status" value="1"/>
</dbReference>
<dbReference type="Pfam" id="PF00109">
    <property type="entry name" value="ketoacyl-synt"/>
    <property type="match status" value="1"/>
</dbReference>
<dbReference type="SUPFAM" id="SSF52151">
    <property type="entry name" value="FabD/lysophospholipase-like"/>
    <property type="match status" value="1"/>
</dbReference>
<dbReference type="InterPro" id="IPR032821">
    <property type="entry name" value="PKS_assoc"/>
</dbReference>
<dbReference type="GO" id="GO:0006633">
    <property type="term" value="P:fatty acid biosynthetic process"/>
    <property type="evidence" value="ECO:0007669"/>
    <property type="project" value="InterPro"/>
</dbReference>
<protein>
    <submittedName>
        <fullName evidence="6">Lovastatin diketide synthase LovF</fullName>
    </submittedName>
</protein>
<keyword evidence="1" id="KW-0596">Phosphopantetheine</keyword>
<dbReference type="SMART" id="SM00827">
    <property type="entry name" value="PKS_AT"/>
    <property type="match status" value="1"/>
</dbReference>
<keyword evidence="2" id="KW-0597">Phosphoprotein</keyword>
<dbReference type="Pfam" id="PF00698">
    <property type="entry name" value="Acyl_transf_1"/>
    <property type="match status" value="1"/>
</dbReference>
<dbReference type="SUPFAM" id="SSF53901">
    <property type="entry name" value="Thiolase-like"/>
    <property type="match status" value="2"/>
</dbReference>
<evidence type="ECO:0000256" key="4">
    <source>
        <dbReference type="ARBA" id="ARBA00023002"/>
    </source>
</evidence>
<evidence type="ECO:0000256" key="2">
    <source>
        <dbReference type="ARBA" id="ARBA00022553"/>
    </source>
</evidence>
<dbReference type="SMART" id="SM00825">
    <property type="entry name" value="PKS_KS"/>
    <property type="match status" value="1"/>
</dbReference>
<dbReference type="GO" id="GO:0004312">
    <property type="term" value="F:fatty acid synthase activity"/>
    <property type="evidence" value="ECO:0007669"/>
    <property type="project" value="TreeGrafter"/>
</dbReference>
<keyword evidence="4" id="KW-0560">Oxidoreductase</keyword>
<dbReference type="Pfam" id="PF16197">
    <property type="entry name" value="KAsynt_C_assoc"/>
    <property type="match status" value="1"/>
</dbReference>
<reference evidence="6 7" key="1">
    <citation type="submission" date="2020-01" db="EMBL/GenBank/DDBJ databases">
        <title>Draft genome sequence of Aspergillus udagawae IFM 46972.</title>
        <authorList>
            <person name="Takahashi H."/>
            <person name="Yaguchi T."/>
        </authorList>
    </citation>
    <scope>NUCLEOTIDE SEQUENCE [LARGE SCALE GENOMIC DNA]</scope>
    <source>
        <strain evidence="6 7">IFM 46972</strain>
    </source>
</reference>
<accession>A0A8H3RXF0</accession>
<dbReference type="EMBL" id="BLKC01000026">
    <property type="protein sequence ID" value="GFF35583.1"/>
    <property type="molecule type" value="Genomic_DNA"/>
</dbReference>
<evidence type="ECO:0000259" key="5">
    <source>
        <dbReference type="PROSITE" id="PS52004"/>
    </source>
</evidence>
<dbReference type="InterPro" id="IPR001227">
    <property type="entry name" value="Ac_transferase_dom_sf"/>
</dbReference>
<evidence type="ECO:0000256" key="3">
    <source>
        <dbReference type="ARBA" id="ARBA00022679"/>
    </source>
</evidence>
<evidence type="ECO:0000313" key="6">
    <source>
        <dbReference type="EMBL" id="GFF35583.1"/>
    </source>
</evidence>
<feature type="domain" description="Ketosynthase family 3 (KS3)" evidence="5">
    <location>
        <begin position="1"/>
        <end position="318"/>
    </location>
</feature>
<evidence type="ECO:0000256" key="1">
    <source>
        <dbReference type="ARBA" id="ARBA00022450"/>
    </source>
</evidence>
<dbReference type="Pfam" id="PF02801">
    <property type="entry name" value="Ketoacyl-synt_C"/>
    <property type="match status" value="1"/>
</dbReference>
<dbReference type="GO" id="GO:0016491">
    <property type="term" value="F:oxidoreductase activity"/>
    <property type="evidence" value="ECO:0007669"/>
    <property type="project" value="UniProtKB-KW"/>
</dbReference>
<dbReference type="InterPro" id="IPR014030">
    <property type="entry name" value="Ketoacyl_synth_N"/>
</dbReference>
<gene>
    <name evidence="6" type="ORF">IFM46972_04599</name>
</gene>
<dbReference type="GO" id="GO:0044550">
    <property type="term" value="P:secondary metabolite biosynthetic process"/>
    <property type="evidence" value="ECO:0007669"/>
    <property type="project" value="TreeGrafter"/>
</dbReference>
<dbReference type="AlphaFoldDB" id="A0A8H3RXF0"/>
<dbReference type="InterPro" id="IPR018201">
    <property type="entry name" value="Ketoacyl_synth_AS"/>
</dbReference>
<keyword evidence="3" id="KW-0808">Transferase</keyword>
<dbReference type="InterPro" id="IPR050091">
    <property type="entry name" value="PKS_NRPS_Biosynth_Enz"/>
</dbReference>
<dbReference type="PROSITE" id="PS00606">
    <property type="entry name" value="KS3_1"/>
    <property type="match status" value="1"/>
</dbReference>
<dbReference type="PANTHER" id="PTHR43775:SF29">
    <property type="entry name" value="ASPERFURANONE POLYKETIDE SYNTHASE AFOG-RELATED"/>
    <property type="match status" value="1"/>
</dbReference>
<dbReference type="Gene3D" id="3.40.47.10">
    <property type="match status" value="1"/>
</dbReference>
<organism evidence="6 7">
    <name type="scientific">Aspergillus udagawae</name>
    <dbReference type="NCBI Taxonomy" id="91492"/>
    <lineage>
        <taxon>Eukaryota</taxon>
        <taxon>Fungi</taxon>
        <taxon>Dikarya</taxon>
        <taxon>Ascomycota</taxon>
        <taxon>Pezizomycotina</taxon>
        <taxon>Eurotiomycetes</taxon>
        <taxon>Eurotiomycetidae</taxon>
        <taxon>Eurotiales</taxon>
        <taxon>Aspergillaceae</taxon>
        <taxon>Aspergillus</taxon>
        <taxon>Aspergillus subgen. Fumigati</taxon>
    </lineage>
</organism>
<dbReference type="PROSITE" id="PS52004">
    <property type="entry name" value="KS3_2"/>
    <property type="match status" value="1"/>
</dbReference>
<dbReference type="PANTHER" id="PTHR43775">
    <property type="entry name" value="FATTY ACID SYNTHASE"/>
    <property type="match status" value="1"/>
</dbReference>
<comment type="caution">
    <text evidence="6">The sequence shown here is derived from an EMBL/GenBank/DDBJ whole genome shotgun (WGS) entry which is preliminary data.</text>
</comment>
<sequence length="580" mass="63134">MAILTKLTRSSMVGCFTRDYEMTSGMEINAMSPYASTGWGASMLANRLSWFYDLQGPSVMVDTACSSSLVALHMACEELRTGNSKLAVVAGTNLMIQPELWRGLSSLRFLSPDGQCHSFDSRANGYGRGEGMGVVVIKPLADALKDNDVIRAVIRGTGINQDGKTSGITVPSAEAQINLIKSTYETAGLDFSKTTYFEAHGTGTPVGDPLELSAIGQTIGVAKGEHDYPLLVGSVKSNIGHLEGASGIAGVIKAVLALEQGMIPAVHGFETPNPRLRLEEWNIKIPSELTQWPTAGLRRASVNSFGYGGTNAHLILDDALHYLSGNHNTQSVTGTPLSLSTDSGLSIGEDESLLDKIGGATKQKLFVFSAPKQNGLARLSQTYMDFLRRSLSPENNEWAYERAPQIAGLAYTLSERRTIFDWRSFAVAESTEDLLASLERSLPKLPRAVQSPSCAYVFTGQGAQWYAMGRELQEYETFKKSIIAADDYLVSLGCPWSALEELNRPEDQSCIHEPQISQPLCTILQVALVDLLSHWGLHPRAVVGHSSGEIGRFLLLLHMNTFLHTIRLTEDKPRRTLPEP</sequence>
<dbReference type="InterPro" id="IPR016035">
    <property type="entry name" value="Acyl_Trfase/lysoPLipase"/>
</dbReference>
<dbReference type="InterPro" id="IPR014031">
    <property type="entry name" value="Ketoacyl_synth_C"/>
</dbReference>
<dbReference type="Proteomes" id="UP000465221">
    <property type="component" value="Unassembled WGS sequence"/>
</dbReference>
<dbReference type="InterPro" id="IPR016039">
    <property type="entry name" value="Thiolase-like"/>
</dbReference>
<dbReference type="InterPro" id="IPR020841">
    <property type="entry name" value="PKS_Beta-ketoAc_synthase_dom"/>
</dbReference>
<name>A0A8H3RXF0_9EURO</name>
<evidence type="ECO:0000313" key="7">
    <source>
        <dbReference type="Proteomes" id="UP000465221"/>
    </source>
</evidence>
<dbReference type="GO" id="GO:0004315">
    <property type="term" value="F:3-oxoacyl-[acyl-carrier-protein] synthase activity"/>
    <property type="evidence" value="ECO:0007669"/>
    <property type="project" value="InterPro"/>
</dbReference>
<dbReference type="Gene3D" id="3.40.366.10">
    <property type="entry name" value="Malonyl-Coenzyme A Acyl Carrier Protein, domain 2"/>
    <property type="match status" value="1"/>
</dbReference>
<dbReference type="InterPro" id="IPR014043">
    <property type="entry name" value="Acyl_transferase_dom"/>
</dbReference>